<evidence type="ECO:0000313" key="3">
    <source>
        <dbReference type="EMBL" id="KAA6435800.1"/>
    </source>
</evidence>
<dbReference type="InterPro" id="IPR036188">
    <property type="entry name" value="FAD/NAD-bd_sf"/>
</dbReference>
<organism evidence="3 5">
    <name type="scientific">Rufibacter glacialis</name>
    <dbReference type="NCBI Taxonomy" id="1259555"/>
    <lineage>
        <taxon>Bacteria</taxon>
        <taxon>Pseudomonadati</taxon>
        <taxon>Bacteroidota</taxon>
        <taxon>Cytophagia</taxon>
        <taxon>Cytophagales</taxon>
        <taxon>Hymenobacteraceae</taxon>
        <taxon>Rufibacter</taxon>
    </lineage>
</organism>
<dbReference type="SUPFAM" id="SSF51905">
    <property type="entry name" value="FAD/NAD(P)-binding domain"/>
    <property type="match status" value="1"/>
</dbReference>
<reference evidence="4 6" key="3">
    <citation type="submission" date="2024-08" db="EMBL/GenBank/DDBJ databases">
        <authorList>
            <person name="Wei W."/>
        </authorList>
    </citation>
    <scope>NUCLEOTIDE SEQUENCE [LARGE SCALE GENOMIC DNA]</scope>
    <source>
        <strain evidence="4 6">XU2</strain>
    </source>
</reference>
<dbReference type="GO" id="GO:0016491">
    <property type="term" value="F:oxidoreductase activity"/>
    <property type="evidence" value="ECO:0007669"/>
    <property type="project" value="InterPro"/>
</dbReference>
<protein>
    <submittedName>
        <fullName evidence="3">FAD-dependent oxidoreductase</fullName>
    </submittedName>
    <submittedName>
        <fullName evidence="4">Flavin monoamine oxidase family protein</fullName>
    </submittedName>
</protein>
<dbReference type="RefSeq" id="WP_149097991.1">
    <property type="nucleotide sequence ID" value="NZ_BMMG01000002.1"/>
</dbReference>
<evidence type="ECO:0000256" key="1">
    <source>
        <dbReference type="ARBA" id="ARBA00005995"/>
    </source>
</evidence>
<dbReference type="SUPFAM" id="SSF54373">
    <property type="entry name" value="FAD-linked reductases, C-terminal domain"/>
    <property type="match status" value="1"/>
</dbReference>
<accession>A0A5M8QLE9</accession>
<dbReference type="Gene3D" id="3.50.50.60">
    <property type="entry name" value="FAD/NAD(P)-binding domain"/>
    <property type="match status" value="2"/>
</dbReference>
<dbReference type="InterPro" id="IPR002937">
    <property type="entry name" value="Amino_oxidase"/>
</dbReference>
<dbReference type="EMBL" id="VKKZ01000019">
    <property type="protein sequence ID" value="KAA6435800.1"/>
    <property type="molecule type" value="Genomic_DNA"/>
</dbReference>
<evidence type="ECO:0000313" key="4">
    <source>
        <dbReference type="EMBL" id="MFA1770195.1"/>
    </source>
</evidence>
<evidence type="ECO:0000313" key="6">
    <source>
        <dbReference type="Proteomes" id="UP001570846"/>
    </source>
</evidence>
<dbReference type="Pfam" id="PF01593">
    <property type="entry name" value="Amino_oxidase"/>
    <property type="match status" value="2"/>
</dbReference>
<evidence type="ECO:0000259" key="2">
    <source>
        <dbReference type="Pfam" id="PF01593"/>
    </source>
</evidence>
<feature type="domain" description="Amine oxidase" evidence="2">
    <location>
        <begin position="11"/>
        <end position="84"/>
    </location>
</feature>
<name>A0A5M8QLE9_9BACT</name>
<dbReference type="InterPro" id="IPR050703">
    <property type="entry name" value="Flavin_MAO"/>
</dbReference>
<sequence length="357" mass="39875">MHEVMVVGAGLSGLSAAYYLQKKGIRALVLEARERCGGRILTVRAPGNNTPVEMGATWFADKHTYLRQLLQDLNLPTFYQYQKGTGVFETHPAEPPQFFQLPGTEVPSYRVAGGTSAIIEALERQMGQDQIKVNSALAGVVEQRDHLEVRTQQGETFTCRHLILTLPPYLCLAQHLTFEPALPKGLVSVMEQTHTWMGESIKFAVEYQQPFWKQKGYSGSVFSQAGIIQEMYDHSNAEETRFALKGFLSSSASKLEEEQRESAVRKQLVKLLGAEAAHYLSYTEKVWQKEEYTFAEYGRFLMPHQNNGHPLYAQPLMNGKLHVAGSETSPYFGGYLDGAVYSGLAVATKVADSLRKE</sequence>
<dbReference type="AlphaFoldDB" id="A0A5M8QLE9"/>
<dbReference type="PANTHER" id="PTHR43563:SF14">
    <property type="entry name" value="AMINE OXIDASE"/>
    <property type="match status" value="1"/>
</dbReference>
<proteinExistence type="inferred from homology"/>
<feature type="domain" description="Amine oxidase" evidence="2">
    <location>
        <begin position="104"/>
        <end position="350"/>
    </location>
</feature>
<comment type="caution">
    <text evidence="3">The sequence shown here is derived from an EMBL/GenBank/DDBJ whole genome shotgun (WGS) entry which is preliminary data.</text>
</comment>
<dbReference type="OrthoDB" id="56323at2"/>
<dbReference type="Proteomes" id="UP000323866">
    <property type="component" value="Unassembled WGS sequence"/>
</dbReference>
<gene>
    <name evidence="4" type="ORF">ACD591_02745</name>
    <name evidence="3" type="ORF">FOE74_07645</name>
</gene>
<dbReference type="Proteomes" id="UP001570846">
    <property type="component" value="Unassembled WGS sequence"/>
</dbReference>
<dbReference type="EMBL" id="JBGOGF010000001">
    <property type="protein sequence ID" value="MFA1770195.1"/>
    <property type="molecule type" value="Genomic_DNA"/>
</dbReference>
<reference evidence="3 5" key="1">
    <citation type="submission" date="2019-07" db="EMBL/GenBank/DDBJ databases">
        <authorList>
            <person name="Qu J.-H."/>
        </authorList>
    </citation>
    <scope>NUCLEOTIDE SEQUENCE [LARGE SCALE GENOMIC DNA]</scope>
    <source>
        <strain evidence="3 5">MDT1-10-3</strain>
    </source>
</reference>
<comment type="similarity">
    <text evidence="1">Belongs to the flavin monoamine oxidase family.</text>
</comment>
<reference evidence="3 5" key="2">
    <citation type="submission" date="2019-09" db="EMBL/GenBank/DDBJ databases">
        <title>A bacterium isolated from glacier soil.</title>
        <authorList>
            <person name="Liu Q."/>
        </authorList>
    </citation>
    <scope>NUCLEOTIDE SEQUENCE [LARGE SCALE GENOMIC DNA]</scope>
    <source>
        <strain evidence="3 5">MDT1-10-3</strain>
    </source>
</reference>
<evidence type="ECO:0000313" key="5">
    <source>
        <dbReference type="Proteomes" id="UP000323866"/>
    </source>
</evidence>
<dbReference type="PANTHER" id="PTHR43563">
    <property type="entry name" value="AMINE OXIDASE"/>
    <property type="match status" value="1"/>
</dbReference>
<keyword evidence="6" id="KW-1185">Reference proteome</keyword>